<evidence type="ECO:0000313" key="2">
    <source>
        <dbReference type="EMBL" id="KGD62946.1"/>
    </source>
</evidence>
<keyword evidence="1" id="KW-0812">Transmembrane</keyword>
<organism evidence="2 3">
    <name type="scientific">Alcanivorax jadensis T9</name>
    <dbReference type="NCBI Taxonomy" id="1177181"/>
    <lineage>
        <taxon>Bacteria</taxon>
        <taxon>Pseudomonadati</taxon>
        <taxon>Pseudomonadota</taxon>
        <taxon>Gammaproteobacteria</taxon>
        <taxon>Oceanospirillales</taxon>
        <taxon>Alcanivoracaceae</taxon>
        <taxon>Alcanivorax</taxon>
    </lineage>
</organism>
<accession>A0ABR4WH66</accession>
<dbReference type="EMBL" id="ARXU01000001">
    <property type="protein sequence ID" value="KGD62946.1"/>
    <property type="molecule type" value="Genomic_DNA"/>
</dbReference>
<name>A0ABR4WH66_9GAMM</name>
<keyword evidence="3" id="KW-1185">Reference proteome</keyword>
<feature type="transmembrane region" description="Helical" evidence="1">
    <location>
        <begin position="46"/>
        <end position="66"/>
    </location>
</feature>
<dbReference type="RefSeq" id="WP_035244449.1">
    <property type="nucleotide sequence ID" value="NZ_ARXU01000001.1"/>
</dbReference>
<dbReference type="Proteomes" id="UP000029443">
    <property type="component" value="Unassembled WGS sequence"/>
</dbReference>
<sequence>MNNDNHHQEEDTRPFVAPCHNIAPSAPLRWLRKGWQDFRAAPGPSLIYGFIMVGLSYLITAATWWFGNMGLYLGLISGFVFLGPILALNLYDISIQIQQNQTPTLRESLRQARHCMGDALTYTVIMIVVFLIWARAANLIYIFYPVNEWHWNDILLFFGVGSSVGAVFCAIIFTASVFSLPMIMDRRTDMVTGVITSINAVLRNKLALFLWAFLIGVCLLVGLLTAYLGLAVLLPVLGYATWHGYQESIDASEWEARFELPHQRG</sequence>
<evidence type="ECO:0008006" key="4">
    <source>
        <dbReference type="Google" id="ProtNLM"/>
    </source>
</evidence>
<comment type="caution">
    <text evidence="2">The sequence shown here is derived from an EMBL/GenBank/DDBJ whole genome shotgun (WGS) entry which is preliminary data.</text>
</comment>
<keyword evidence="1" id="KW-0472">Membrane</keyword>
<proteinExistence type="predicted"/>
<feature type="transmembrane region" description="Helical" evidence="1">
    <location>
        <begin position="208"/>
        <end position="234"/>
    </location>
</feature>
<feature type="transmembrane region" description="Helical" evidence="1">
    <location>
        <begin position="119"/>
        <end position="144"/>
    </location>
</feature>
<evidence type="ECO:0000313" key="3">
    <source>
        <dbReference type="Proteomes" id="UP000029443"/>
    </source>
</evidence>
<dbReference type="InterPro" id="IPR018692">
    <property type="entry name" value="DUF2189"/>
</dbReference>
<evidence type="ECO:0000256" key="1">
    <source>
        <dbReference type="SAM" id="Phobius"/>
    </source>
</evidence>
<dbReference type="Pfam" id="PF09955">
    <property type="entry name" value="DUF2189"/>
    <property type="match status" value="1"/>
</dbReference>
<gene>
    <name evidence="2" type="ORF">T9A_00266</name>
</gene>
<protein>
    <recommendedName>
        <fullName evidence="4">DUF2189 domain-containing protein</fullName>
    </recommendedName>
</protein>
<reference evidence="2 3" key="1">
    <citation type="submission" date="2012-09" db="EMBL/GenBank/DDBJ databases">
        <title>Genome Sequence of alkane-degrading Bacterium Alcanivorax jadensis T9.</title>
        <authorList>
            <person name="Lai Q."/>
            <person name="Shao Z."/>
        </authorList>
    </citation>
    <scope>NUCLEOTIDE SEQUENCE [LARGE SCALE GENOMIC DNA]</scope>
    <source>
        <strain evidence="2 3">T9</strain>
    </source>
</reference>
<feature type="transmembrane region" description="Helical" evidence="1">
    <location>
        <begin position="72"/>
        <end position="91"/>
    </location>
</feature>
<keyword evidence="1" id="KW-1133">Transmembrane helix</keyword>
<feature type="transmembrane region" description="Helical" evidence="1">
    <location>
        <begin position="156"/>
        <end position="180"/>
    </location>
</feature>